<dbReference type="AlphaFoldDB" id="A0A7C9MK68"/>
<evidence type="ECO:0000313" key="2">
    <source>
        <dbReference type="EMBL" id="MYV04825.1"/>
    </source>
</evidence>
<dbReference type="SUPFAM" id="SSF55729">
    <property type="entry name" value="Acyl-CoA N-acyltransferases (Nat)"/>
    <property type="match status" value="1"/>
</dbReference>
<accession>A0A7C9MK68</accession>
<dbReference type="EMBL" id="WEZT01000004">
    <property type="protein sequence ID" value="MYV04825.1"/>
    <property type="molecule type" value="Genomic_DNA"/>
</dbReference>
<protein>
    <submittedName>
        <fullName evidence="2">GNAT family N-acetyltransferase</fullName>
    </submittedName>
</protein>
<name>A0A7C9MK68_9LACO</name>
<reference evidence="2 3" key="1">
    <citation type="journal article" date="2019" name="Appl. Environ. Microbiol.">
        <title>Genetic determinants of hydroxycinnamic acid metabolism in heterofermentative lactobacilli.</title>
        <authorList>
            <person name="Gaur G."/>
            <person name="Oh J.H."/>
            <person name="Filannino P."/>
            <person name="Gobbetti M."/>
            <person name="van Pijkeren J.P."/>
            <person name="Ganzle M.G."/>
        </authorList>
    </citation>
    <scope>NUCLEOTIDE SEQUENCE [LARGE SCALE GENOMIC DNA]</scope>
    <source>
        <strain evidence="2 3">FUA3583</strain>
    </source>
</reference>
<dbReference type="PROSITE" id="PS51186">
    <property type="entry name" value="GNAT"/>
    <property type="match status" value="1"/>
</dbReference>
<proteinExistence type="predicted"/>
<gene>
    <name evidence="2" type="ORF">GB992_02875</name>
</gene>
<dbReference type="PANTHER" id="PTHR43072">
    <property type="entry name" value="N-ACETYLTRANSFERASE"/>
    <property type="match status" value="1"/>
</dbReference>
<dbReference type="PANTHER" id="PTHR43072:SF60">
    <property type="entry name" value="L-2,4-DIAMINOBUTYRIC ACID ACETYLTRANSFERASE"/>
    <property type="match status" value="1"/>
</dbReference>
<organism evidence="2 3">
    <name type="scientific">Furfurilactobacillus rossiae</name>
    <dbReference type="NCBI Taxonomy" id="231049"/>
    <lineage>
        <taxon>Bacteria</taxon>
        <taxon>Bacillati</taxon>
        <taxon>Bacillota</taxon>
        <taxon>Bacilli</taxon>
        <taxon>Lactobacillales</taxon>
        <taxon>Lactobacillaceae</taxon>
        <taxon>Furfurilactobacillus</taxon>
    </lineage>
</organism>
<comment type="caution">
    <text evidence="2">The sequence shown here is derived from an EMBL/GenBank/DDBJ whole genome shotgun (WGS) entry which is preliminary data.</text>
</comment>
<evidence type="ECO:0000313" key="3">
    <source>
        <dbReference type="Proteomes" id="UP000480570"/>
    </source>
</evidence>
<dbReference type="InterPro" id="IPR016181">
    <property type="entry name" value="Acyl_CoA_acyltransferase"/>
</dbReference>
<dbReference type="Pfam" id="PF00583">
    <property type="entry name" value="Acetyltransf_1"/>
    <property type="match status" value="1"/>
</dbReference>
<sequence>MLTYRNGGIFIITIREAQKDDAGQIAPLINIIFKEMELEELEDVPDPAVLKAITAAYQSEAYLSGAATTVVAEANGQVVGVAFGYPDENEQKVDQVLEDATSFSDVFADDPFGSDYEAFKNEWYLDSIVVDPKYQGMGIGGKLLEAIPEEAVEDDKSVVGLNVDFENPGAKALYDRHGFKTVGIKKIGDHWYFHMQREIQQQIFSVNRA</sequence>
<dbReference type="InterPro" id="IPR000182">
    <property type="entry name" value="GNAT_dom"/>
</dbReference>
<feature type="domain" description="N-acetyltransferase" evidence="1">
    <location>
        <begin position="12"/>
        <end position="200"/>
    </location>
</feature>
<keyword evidence="2" id="KW-0808">Transferase</keyword>
<dbReference type="CDD" id="cd04301">
    <property type="entry name" value="NAT_SF"/>
    <property type="match status" value="1"/>
</dbReference>
<dbReference type="Proteomes" id="UP000480570">
    <property type="component" value="Unassembled WGS sequence"/>
</dbReference>
<evidence type="ECO:0000259" key="1">
    <source>
        <dbReference type="PROSITE" id="PS51186"/>
    </source>
</evidence>
<dbReference type="Gene3D" id="3.40.630.30">
    <property type="match status" value="1"/>
</dbReference>
<dbReference type="GO" id="GO:0016747">
    <property type="term" value="F:acyltransferase activity, transferring groups other than amino-acyl groups"/>
    <property type="evidence" value="ECO:0007669"/>
    <property type="project" value="InterPro"/>
</dbReference>